<accession>A0ABT0QXE4</accession>
<name>A0ABT0QXE4_9MICO</name>
<protein>
    <submittedName>
        <fullName evidence="3">Toxic anion resistance protein</fullName>
    </submittedName>
</protein>
<dbReference type="EMBL" id="JAKNCJ010000001">
    <property type="protein sequence ID" value="MCL6422331.1"/>
    <property type="molecule type" value="Genomic_DNA"/>
</dbReference>
<reference evidence="3" key="1">
    <citation type="submission" date="2022-02" db="EMBL/GenBank/DDBJ databases">
        <authorList>
            <person name="Lee M."/>
            <person name="Kim S.-J."/>
            <person name="Jung M.-Y."/>
        </authorList>
    </citation>
    <scope>NUCLEOTIDE SEQUENCE</scope>
    <source>
        <strain evidence="3">JHP9</strain>
    </source>
</reference>
<dbReference type="PANTHER" id="PTHR38432">
    <property type="entry name" value="TELA-LIKE PROTEIN SAOUHSC_01408"/>
    <property type="match status" value="1"/>
</dbReference>
<feature type="compositionally biased region" description="Pro residues" evidence="2">
    <location>
        <begin position="1"/>
        <end position="12"/>
    </location>
</feature>
<evidence type="ECO:0000313" key="4">
    <source>
        <dbReference type="Proteomes" id="UP001203761"/>
    </source>
</evidence>
<dbReference type="RefSeq" id="WP_249736436.1">
    <property type="nucleotide sequence ID" value="NZ_JAKNCJ010000001.1"/>
</dbReference>
<evidence type="ECO:0000313" key="3">
    <source>
        <dbReference type="EMBL" id="MCL6422331.1"/>
    </source>
</evidence>
<dbReference type="PANTHER" id="PTHR38432:SF1">
    <property type="entry name" value="TELA-LIKE PROTEIN SAOUHSC_01408"/>
    <property type="match status" value="1"/>
</dbReference>
<dbReference type="Proteomes" id="UP001203761">
    <property type="component" value="Unassembled WGS sequence"/>
</dbReference>
<feature type="region of interest" description="Disordered" evidence="2">
    <location>
        <begin position="1"/>
        <end position="20"/>
    </location>
</feature>
<keyword evidence="4" id="KW-1185">Reference proteome</keyword>
<evidence type="ECO:0000256" key="1">
    <source>
        <dbReference type="ARBA" id="ARBA00005541"/>
    </source>
</evidence>
<sequence length="405" mass="44654">MDKLTPPAPAPEIVPAEPVEQISEEKAVKLLSDLPASEQQDLEAKASTWLDTVTSMNPHSQEFKAQVTAIGNVARRTFESTGGTSSRFMSQSLRSAKGSGSESQAKVAQDLVNLRTTMDDLAPTEDTFAQRALSIIPGMNAVTRYFRGYESNQKQLSHVLTSLAHGQEMLLRDNAELAVERRTLWEDLHNLQKAAHLLSLLDDQVVRRGSEARAAGKTEVADGLEKDVLFAVRQRRQDITTQIAVTVQAYMAMGLIEDNNTKLMQGVERARTTTVTALRTAVMTAQALENQKIVLDQIDAINATTNDLINRTSDMLASNTVRIQEQASNPGVATETLQRAFDSLFTTMDGIDAFRTKANENFLITVSELEKQVERAQPYMRRMQGTADEQIGQISSASDLLEIED</sequence>
<organism evidence="3 4">
    <name type="scientific">Brachybacterium equifaecis</name>
    <dbReference type="NCBI Taxonomy" id="2910770"/>
    <lineage>
        <taxon>Bacteria</taxon>
        <taxon>Bacillati</taxon>
        <taxon>Actinomycetota</taxon>
        <taxon>Actinomycetes</taxon>
        <taxon>Micrococcales</taxon>
        <taxon>Dermabacteraceae</taxon>
        <taxon>Brachybacterium</taxon>
    </lineage>
</organism>
<comment type="similarity">
    <text evidence="1">Belongs to the TelA family.</text>
</comment>
<dbReference type="InterPro" id="IPR008863">
    <property type="entry name" value="Toxic_anion-R_TelA"/>
</dbReference>
<gene>
    <name evidence="3" type="ORF">Bequi_02850</name>
</gene>
<dbReference type="Pfam" id="PF05816">
    <property type="entry name" value="TelA"/>
    <property type="match status" value="1"/>
</dbReference>
<proteinExistence type="inferred from homology"/>
<evidence type="ECO:0000256" key="2">
    <source>
        <dbReference type="SAM" id="MobiDB-lite"/>
    </source>
</evidence>
<comment type="caution">
    <text evidence="3">The sequence shown here is derived from an EMBL/GenBank/DDBJ whole genome shotgun (WGS) entry which is preliminary data.</text>
</comment>